<protein>
    <submittedName>
        <fullName evidence="3">Uncharacterized protein</fullName>
    </submittedName>
</protein>
<evidence type="ECO:0000256" key="2">
    <source>
        <dbReference type="SAM" id="SignalP"/>
    </source>
</evidence>
<feature type="compositionally biased region" description="Polar residues" evidence="1">
    <location>
        <begin position="331"/>
        <end position="341"/>
    </location>
</feature>
<feature type="compositionally biased region" description="Polar residues" evidence="1">
    <location>
        <begin position="439"/>
        <end position="452"/>
    </location>
</feature>
<keyword evidence="2" id="KW-0732">Signal</keyword>
<dbReference type="KEGG" id="pchm:VFPPC_14131"/>
<dbReference type="GeneID" id="28855895"/>
<gene>
    <name evidence="3" type="ORF">VFPPC_14131</name>
</gene>
<dbReference type="OrthoDB" id="3944128at2759"/>
<evidence type="ECO:0000313" key="4">
    <source>
        <dbReference type="Proteomes" id="UP000078397"/>
    </source>
</evidence>
<sequence length="560" mass="56880">MAQLQRLLCVLAIVYRASAKPFPDIGTTIQPAPTQSQPPTITNCGTAIFPPVVVQQYEGLSTNSALQCQCLNSLNSWISDPNAPTRTLTRYIGTGLTTITSTVSGSATTITKAVIQTDIETVTDNFIVPATNLWYGSAKPPCCYSCTVAASTVDLFFWPQASETASVTSFVSNGFTYQSPSVYIGFSSLSAIDFCGQVGKAYVNTTVAFNPEELSTIAFSVVAAPPVTLSATFANGSTMFTTSTPTQFTATGSAPLNYRDLERNCSTISGYTFLPGNPSNAGNRTPDPCHPTIVLPDRIRSLDPAWVSCVANGIGGFYDPPSALSPVTAPPETTSQPPAVTTSLDNPSPGSSSDPTTPAATQILTDTPSPPLVTSQTTSADNPSPTGVNNNNNPPPASQSSGSPNGNGNGDIGGTSPPDGSNNGNVPPPATSADPGNGVSPSNGPETGNGDSPVSIVNPDGATASPSDATQSGVPQESSITVSRVTIITTSSAVGQDPDATGNLGPDASNGSVGSSTGGSLNGTSSGTPTVVRSGACPPTKGLMLATSLVAATLLIMFFN</sequence>
<dbReference type="Proteomes" id="UP000078397">
    <property type="component" value="Unassembled WGS sequence"/>
</dbReference>
<reference evidence="3 4" key="1">
    <citation type="journal article" date="2016" name="PLoS Pathog.">
        <title>Biosynthesis of antibiotic leucinostatins in bio-control fungus Purpureocillium lilacinum and their inhibition on phytophthora revealed by genome mining.</title>
        <authorList>
            <person name="Wang G."/>
            <person name="Liu Z."/>
            <person name="Lin R."/>
            <person name="Li E."/>
            <person name="Mao Z."/>
            <person name="Ling J."/>
            <person name="Yang Y."/>
            <person name="Yin W.B."/>
            <person name="Xie B."/>
        </authorList>
    </citation>
    <scope>NUCLEOTIDE SEQUENCE [LARGE SCALE GENOMIC DNA]</scope>
    <source>
        <strain evidence="3">170</strain>
    </source>
</reference>
<feature type="compositionally biased region" description="Polar residues" evidence="1">
    <location>
        <begin position="464"/>
        <end position="477"/>
    </location>
</feature>
<feature type="compositionally biased region" description="Low complexity" evidence="1">
    <location>
        <begin position="342"/>
        <end position="361"/>
    </location>
</feature>
<accession>A0A179FAY7</accession>
<dbReference type="RefSeq" id="XP_018140155.1">
    <property type="nucleotide sequence ID" value="XM_018291901.1"/>
</dbReference>
<feature type="compositionally biased region" description="Polar residues" evidence="1">
    <location>
        <begin position="362"/>
        <end position="381"/>
    </location>
</feature>
<evidence type="ECO:0000256" key="1">
    <source>
        <dbReference type="SAM" id="MobiDB-lite"/>
    </source>
</evidence>
<proteinExistence type="predicted"/>
<evidence type="ECO:0000313" key="3">
    <source>
        <dbReference type="EMBL" id="OAQ62451.1"/>
    </source>
</evidence>
<feature type="chain" id="PRO_5008101464" evidence="2">
    <location>
        <begin position="20"/>
        <end position="560"/>
    </location>
</feature>
<name>A0A179FAY7_METCM</name>
<organism evidence="3 4">
    <name type="scientific">Pochonia chlamydosporia 170</name>
    <dbReference type="NCBI Taxonomy" id="1380566"/>
    <lineage>
        <taxon>Eukaryota</taxon>
        <taxon>Fungi</taxon>
        <taxon>Dikarya</taxon>
        <taxon>Ascomycota</taxon>
        <taxon>Pezizomycotina</taxon>
        <taxon>Sordariomycetes</taxon>
        <taxon>Hypocreomycetidae</taxon>
        <taxon>Hypocreales</taxon>
        <taxon>Clavicipitaceae</taxon>
        <taxon>Pochonia</taxon>
    </lineage>
</organism>
<feature type="compositionally biased region" description="Low complexity" evidence="1">
    <location>
        <begin position="382"/>
        <end position="404"/>
    </location>
</feature>
<feature type="signal peptide" evidence="2">
    <location>
        <begin position="1"/>
        <end position="19"/>
    </location>
</feature>
<feature type="compositionally biased region" description="Low complexity" evidence="1">
    <location>
        <begin position="478"/>
        <end position="494"/>
    </location>
</feature>
<dbReference type="EMBL" id="LSBJ02000007">
    <property type="protein sequence ID" value="OAQ62451.1"/>
    <property type="molecule type" value="Genomic_DNA"/>
</dbReference>
<comment type="caution">
    <text evidence="3">The sequence shown here is derived from an EMBL/GenBank/DDBJ whole genome shotgun (WGS) entry which is preliminary data.</text>
</comment>
<feature type="region of interest" description="Disordered" evidence="1">
    <location>
        <begin position="323"/>
        <end position="532"/>
    </location>
</feature>
<dbReference type="AlphaFoldDB" id="A0A179FAY7"/>
<keyword evidence="4" id="KW-1185">Reference proteome</keyword>